<accession>A0A4Y8WRP1</accession>
<evidence type="ECO:0000259" key="1">
    <source>
        <dbReference type="Pfam" id="PF00149"/>
    </source>
</evidence>
<feature type="domain" description="Calcineurin-like phosphoesterase" evidence="1">
    <location>
        <begin position="154"/>
        <end position="317"/>
    </location>
</feature>
<dbReference type="Proteomes" id="UP000297225">
    <property type="component" value="Unassembled WGS sequence"/>
</dbReference>
<dbReference type="SUPFAM" id="SSF56300">
    <property type="entry name" value="Metallo-dependent phosphatases"/>
    <property type="match status" value="1"/>
</dbReference>
<protein>
    <recommendedName>
        <fullName evidence="1">Calcineurin-like phosphoesterase domain-containing protein</fullName>
    </recommendedName>
</protein>
<proteinExistence type="predicted"/>
<name>A0A4Y8WRP1_9PORP</name>
<gene>
    <name evidence="2" type="ORF">E4P47_01445</name>
</gene>
<dbReference type="PANTHER" id="PTHR31302:SF0">
    <property type="entry name" value="TRANSMEMBRANE PROTEIN WITH METALLOPHOSPHOESTERASE DOMAIN"/>
    <property type="match status" value="1"/>
</dbReference>
<reference evidence="2 3" key="1">
    <citation type="submission" date="2019-03" db="EMBL/GenBank/DDBJ databases">
        <title>Porphyromonas levii Isolated from the Uterus of Dairy Cows.</title>
        <authorList>
            <person name="Francis A.M."/>
        </authorList>
    </citation>
    <scope>NUCLEOTIDE SEQUENCE [LARGE SCALE GENOMIC DNA]</scope>
    <source>
        <strain evidence="2 3">AF5678</strain>
    </source>
</reference>
<organism evidence="2 3">
    <name type="scientific">Porphyromonas levii</name>
    <dbReference type="NCBI Taxonomy" id="28114"/>
    <lineage>
        <taxon>Bacteria</taxon>
        <taxon>Pseudomonadati</taxon>
        <taxon>Bacteroidota</taxon>
        <taxon>Bacteroidia</taxon>
        <taxon>Bacteroidales</taxon>
        <taxon>Porphyromonadaceae</taxon>
        <taxon>Porphyromonas</taxon>
    </lineage>
</organism>
<evidence type="ECO:0000313" key="2">
    <source>
        <dbReference type="EMBL" id="TFH96917.1"/>
    </source>
</evidence>
<dbReference type="RefSeq" id="WP_134849096.1">
    <property type="nucleotide sequence ID" value="NZ_CP197400.1"/>
</dbReference>
<dbReference type="GO" id="GO:0016787">
    <property type="term" value="F:hydrolase activity"/>
    <property type="evidence" value="ECO:0007669"/>
    <property type="project" value="InterPro"/>
</dbReference>
<dbReference type="AlphaFoldDB" id="A0A4Y8WRP1"/>
<keyword evidence="3" id="KW-1185">Reference proteome</keyword>
<evidence type="ECO:0000313" key="3">
    <source>
        <dbReference type="Proteomes" id="UP000297225"/>
    </source>
</evidence>
<dbReference type="OrthoDB" id="9780884at2"/>
<dbReference type="InterPro" id="IPR051158">
    <property type="entry name" value="Metallophosphoesterase_sf"/>
</dbReference>
<dbReference type="InterPro" id="IPR029052">
    <property type="entry name" value="Metallo-depent_PP-like"/>
</dbReference>
<dbReference type="Pfam" id="PF00149">
    <property type="entry name" value="Metallophos"/>
    <property type="match status" value="1"/>
</dbReference>
<dbReference type="EMBL" id="SPNC01000010">
    <property type="protein sequence ID" value="TFH96917.1"/>
    <property type="molecule type" value="Genomic_DNA"/>
</dbReference>
<dbReference type="STRING" id="1122973.GCA_000379925_01523"/>
<dbReference type="Gene3D" id="3.60.21.10">
    <property type="match status" value="1"/>
</dbReference>
<comment type="caution">
    <text evidence="2">The sequence shown here is derived from an EMBL/GenBank/DDBJ whole genome shotgun (WGS) entry which is preliminary data.</text>
</comment>
<dbReference type="InterPro" id="IPR004843">
    <property type="entry name" value="Calcineurin-like_PHP"/>
</dbReference>
<dbReference type="PANTHER" id="PTHR31302">
    <property type="entry name" value="TRANSMEMBRANE PROTEIN WITH METALLOPHOSPHOESTERASE DOMAIN-RELATED"/>
    <property type="match status" value="1"/>
</dbReference>
<sequence>MRMLIISLVGQLLMNLLLLTAVWKGTIKGSIWRKVSLGWVGLELLYFVYIVVSSASLNKNGEFMRVGGLIFSNYYIYIGVLLMLLVLAYLAIWILQKTGVIKGDIPKRRARGLAMLILMPITLILCIQGYYNTMQPVVTRYNVSLPYNGSSHDLKIALITDIHFGDIITQEQVSKMAKIVQDEKPDYVFVGGDQLDYYFHFVEEYPEVTTLMRALHPDPSKIFHVLGNHEYYIDLEKKCDWLSSIGVLLRDQVVRLEDSLYLVGRDDATNKQRLPLVKLMDQVPIGSTTMVLDHQPNEPEKERASGVDLAMHGHTHDGQFIPFKWLLGMIFENSYGYIEEGGTHYITSSGFGLSSSPIRIGTKSEVVIINLHLIRLRP</sequence>